<dbReference type="InterPro" id="IPR002925">
    <property type="entry name" value="Dienelactn_hydro"/>
</dbReference>
<keyword evidence="2" id="KW-0378">Hydrolase</keyword>
<evidence type="ECO:0000259" key="1">
    <source>
        <dbReference type="Pfam" id="PF01738"/>
    </source>
</evidence>
<dbReference type="Pfam" id="PF01738">
    <property type="entry name" value="DLH"/>
    <property type="match status" value="1"/>
</dbReference>
<keyword evidence="3" id="KW-1185">Reference proteome</keyword>
<reference evidence="2 3" key="1">
    <citation type="submission" date="2018-01" db="EMBL/GenBank/DDBJ databases">
        <title>Complete genome sequence of Salinigranum rubrum GX10T, an extremely halophilic archaeon isolated from a marine solar saltern.</title>
        <authorList>
            <person name="Han S."/>
        </authorList>
    </citation>
    <scope>NUCLEOTIDE SEQUENCE [LARGE SCALE GENOMIC DNA]</scope>
    <source>
        <strain evidence="2 3">GX10</strain>
        <plasmid evidence="3">Plasmid unnamed1</plasmid>
    </source>
</reference>
<dbReference type="InterPro" id="IPR029058">
    <property type="entry name" value="AB_hydrolase_fold"/>
</dbReference>
<sequence length="220" mass="24574">MNSLKILDVDDHDLRMYIATPGAGNHPGVLMLHAWWGFNDCFRDLCDRLAREGFIVVAPDLYEGEIASTIQTADAMSSALDTSRVIDDVSAAFDFTRQHENVAGGLGVVGISMGVEYAFWVVQSRANDVDAAVLFYGNGAGNFEEISTTFLGHFAEHDEFNSPRHIRALRERLQAGDGSVTFHTYPDTEHWFMESDRAEYDEKAASLAWSRTVEFLRTEL</sequence>
<dbReference type="AlphaFoldDB" id="A0A2I8VQS1"/>
<proteinExistence type="predicted"/>
<evidence type="ECO:0000313" key="3">
    <source>
        <dbReference type="Proteomes" id="UP000236584"/>
    </source>
</evidence>
<dbReference type="SUPFAM" id="SSF53474">
    <property type="entry name" value="alpha/beta-Hydrolases"/>
    <property type="match status" value="1"/>
</dbReference>
<feature type="domain" description="Dienelactone hydrolase" evidence="1">
    <location>
        <begin position="15"/>
        <end position="219"/>
    </location>
</feature>
<organism evidence="2 3">
    <name type="scientific">Salinigranum rubrum</name>
    <dbReference type="NCBI Taxonomy" id="755307"/>
    <lineage>
        <taxon>Archaea</taxon>
        <taxon>Methanobacteriati</taxon>
        <taxon>Methanobacteriota</taxon>
        <taxon>Stenosarchaea group</taxon>
        <taxon>Halobacteria</taxon>
        <taxon>Halobacteriales</taxon>
        <taxon>Haloferacaceae</taxon>
        <taxon>Salinigranum</taxon>
    </lineage>
</organism>
<evidence type="ECO:0000313" key="2">
    <source>
        <dbReference type="EMBL" id="AUV84246.1"/>
    </source>
</evidence>
<dbReference type="Gene3D" id="3.40.50.1820">
    <property type="entry name" value="alpha/beta hydrolase"/>
    <property type="match status" value="1"/>
</dbReference>
<dbReference type="GO" id="GO:0016787">
    <property type="term" value="F:hydrolase activity"/>
    <property type="evidence" value="ECO:0007669"/>
    <property type="project" value="UniProtKB-KW"/>
</dbReference>
<gene>
    <name evidence="2" type="ORF">C2R22_22075</name>
</gene>
<dbReference type="InterPro" id="IPR051049">
    <property type="entry name" value="Dienelactone_hydrolase-like"/>
</dbReference>
<dbReference type="PANTHER" id="PTHR46623:SF6">
    <property type="entry name" value="ALPHA_BETA-HYDROLASES SUPERFAMILY PROTEIN"/>
    <property type="match status" value="1"/>
</dbReference>
<geneLocation type="plasmid" evidence="2">
    <name>unnamed1</name>
</geneLocation>
<dbReference type="RefSeq" id="WP_103427934.1">
    <property type="nucleotide sequence ID" value="NZ_CP026310.1"/>
</dbReference>
<dbReference type="GeneID" id="35594841"/>
<dbReference type="Proteomes" id="UP000236584">
    <property type="component" value="Plasmid unnamed1"/>
</dbReference>
<name>A0A2I8VQS1_9EURY</name>
<dbReference type="EMBL" id="CP026310">
    <property type="protein sequence ID" value="AUV84246.1"/>
    <property type="molecule type" value="Genomic_DNA"/>
</dbReference>
<accession>A0A2I8VQS1</accession>
<dbReference type="OrthoDB" id="33195at2157"/>
<dbReference type="KEGG" id="srub:C2R22_22075"/>
<keyword evidence="2" id="KW-0614">Plasmid</keyword>
<dbReference type="PANTHER" id="PTHR46623">
    <property type="entry name" value="CARBOXYMETHYLENEBUTENOLIDASE-RELATED"/>
    <property type="match status" value="1"/>
</dbReference>
<protein>
    <submittedName>
        <fullName evidence="2">Dienelactone hydrolase family protein</fullName>
    </submittedName>
</protein>